<dbReference type="Proteomes" id="UP001054945">
    <property type="component" value="Unassembled WGS sequence"/>
</dbReference>
<reference evidence="1 2" key="1">
    <citation type="submission" date="2021-06" db="EMBL/GenBank/DDBJ databases">
        <title>Caerostris extrusa draft genome.</title>
        <authorList>
            <person name="Kono N."/>
            <person name="Arakawa K."/>
        </authorList>
    </citation>
    <scope>NUCLEOTIDE SEQUENCE [LARGE SCALE GENOMIC DNA]</scope>
</reference>
<name>A0AAV4NJF2_CAEEX</name>
<proteinExistence type="predicted"/>
<protein>
    <submittedName>
        <fullName evidence="1">Uncharacterized protein</fullName>
    </submittedName>
</protein>
<sequence>MSKTSLTVTKLLLFYIIHISTIYDLCYLDLNFSSSYADNFIITSALHHPFFSIVTHLQAHHLPQYFKVLNPTSTQCLIATPLFTSRNFNKGTFQELSVIKNKLFPRTIPHHNCSVLFTLYHF</sequence>
<dbReference type="EMBL" id="BPLR01021015">
    <property type="protein sequence ID" value="GIX84932.1"/>
    <property type="molecule type" value="Genomic_DNA"/>
</dbReference>
<dbReference type="AlphaFoldDB" id="A0AAV4NJF2"/>
<accession>A0AAV4NJF2</accession>
<evidence type="ECO:0000313" key="2">
    <source>
        <dbReference type="Proteomes" id="UP001054945"/>
    </source>
</evidence>
<keyword evidence="2" id="KW-1185">Reference proteome</keyword>
<comment type="caution">
    <text evidence="1">The sequence shown here is derived from an EMBL/GenBank/DDBJ whole genome shotgun (WGS) entry which is preliminary data.</text>
</comment>
<gene>
    <name evidence="1" type="ORF">CEXT_107051</name>
</gene>
<organism evidence="1 2">
    <name type="scientific">Caerostris extrusa</name>
    <name type="common">Bark spider</name>
    <name type="synonym">Caerostris bankana</name>
    <dbReference type="NCBI Taxonomy" id="172846"/>
    <lineage>
        <taxon>Eukaryota</taxon>
        <taxon>Metazoa</taxon>
        <taxon>Ecdysozoa</taxon>
        <taxon>Arthropoda</taxon>
        <taxon>Chelicerata</taxon>
        <taxon>Arachnida</taxon>
        <taxon>Araneae</taxon>
        <taxon>Araneomorphae</taxon>
        <taxon>Entelegynae</taxon>
        <taxon>Araneoidea</taxon>
        <taxon>Araneidae</taxon>
        <taxon>Caerostris</taxon>
    </lineage>
</organism>
<evidence type="ECO:0000313" key="1">
    <source>
        <dbReference type="EMBL" id="GIX84932.1"/>
    </source>
</evidence>